<protein>
    <submittedName>
        <fullName evidence="1">Uncharacterized protein</fullName>
    </submittedName>
</protein>
<comment type="caution">
    <text evidence="1">The sequence shown here is derived from an EMBL/GenBank/DDBJ whole genome shotgun (WGS) entry which is preliminary data.</text>
</comment>
<gene>
    <name evidence="1" type="ORF">VNO77_00318</name>
</gene>
<reference evidence="1 2" key="1">
    <citation type="submission" date="2024-01" db="EMBL/GenBank/DDBJ databases">
        <title>The genomes of 5 underutilized Papilionoideae crops provide insights into root nodulation and disease resistanc.</title>
        <authorList>
            <person name="Jiang F."/>
        </authorList>
    </citation>
    <scope>NUCLEOTIDE SEQUENCE [LARGE SCALE GENOMIC DNA]</scope>
    <source>
        <strain evidence="1">LVBAO_FW01</strain>
        <tissue evidence="1">Leaves</tissue>
    </source>
</reference>
<evidence type="ECO:0000313" key="2">
    <source>
        <dbReference type="Proteomes" id="UP001367508"/>
    </source>
</evidence>
<accession>A0AAN9MQX0</accession>
<sequence>MYASPQWQKTNGRSGATASQIYPFKAYSASRKFLCRANILTKIGAERQMSLSRLDTPPLELRFCLLNDYLGGSIRSPIQHVGLDGPNKYFSFR</sequence>
<evidence type="ECO:0000313" key="1">
    <source>
        <dbReference type="EMBL" id="KAK7358391.1"/>
    </source>
</evidence>
<keyword evidence="2" id="KW-1185">Reference proteome</keyword>
<proteinExistence type="predicted"/>
<dbReference type="Proteomes" id="UP001367508">
    <property type="component" value="Unassembled WGS sequence"/>
</dbReference>
<name>A0AAN9MQX0_CANGL</name>
<dbReference type="EMBL" id="JAYMYQ010000001">
    <property type="protein sequence ID" value="KAK7358391.1"/>
    <property type="molecule type" value="Genomic_DNA"/>
</dbReference>
<organism evidence="1 2">
    <name type="scientific">Canavalia gladiata</name>
    <name type="common">Sword bean</name>
    <name type="synonym">Dolichos gladiatus</name>
    <dbReference type="NCBI Taxonomy" id="3824"/>
    <lineage>
        <taxon>Eukaryota</taxon>
        <taxon>Viridiplantae</taxon>
        <taxon>Streptophyta</taxon>
        <taxon>Embryophyta</taxon>
        <taxon>Tracheophyta</taxon>
        <taxon>Spermatophyta</taxon>
        <taxon>Magnoliopsida</taxon>
        <taxon>eudicotyledons</taxon>
        <taxon>Gunneridae</taxon>
        <taxon>Pentapetalae</taxon>
        <taxon>rosids</taxon>
        <taxon>fabids</taxon>
        <taxon>Fabales</taxon>
        <taxon>Fabaceae</taxon>
        <taxon>Papilionoideae</taxon>
        <taxon>50 kb inversion clade</taxon>
        <taxon>NPAAA clade</taxon>
        <taxon>indigoferoid/millettioid clade</taxon>
        <taxon>Phaseoleae</taxon>
        <taxon>Canavalia</taxon>
    </lineage>
</organism>
<dbReference type="AlphaFoldDB" id="A0AAN9MQX0"/>